<gene>
    <name evidence="18" type="ORF">CTOB1V02_LOCUS14835</name>
</gene>
<evidence type="ECO:0000256" key="12">
    <source>
        <dbReference type="ARBA" id="ARBA00022927"/>
    </source>
</evidence>
<dbReference type="Gene3D" id="3.30.230.10">
    <property type="match status" value="1"/>
</dbReference>
<dbReference type="AlphaFoldDB" id="A0A7R8WXG7"/>
<dbReference type="GO" id="GO:0000049">
    <property type="term" value="F:tRNA binding"/>
    <property type="evidence" value="ECO:0007669"/>
    <property type="project" value="InterPro"/>
</dbReference>
<evidence type="ECO:0000256" key="1">
    <source>
        <dbReference type="ARBA" id="ARBA00004651"/>
    </source>
</evidence>
<protein>
    <recommendedName>
        <fullName evidence="3">Membrane protein insertase YidC</fullName>
    </recommendedName>
    <alternativeName>
        <fullName evidence="17">Foldase YidC</fullName>
    </alternativeName>
    <alternativeName>
        <fullName evidence="16">Membrane integrase YidC</fullName>
    </alternativeName>
</protein>
<dbReference type="GO" id="GO:0032977">
    <property type="term" value="F:membrane insertase activity"/>
    <property type="evidence" value="ECO:0007669"/>
    <property type="project" value="InterPro"/>
</dbReference>
<keyword evidence="6" id="KW-0812">Transmembrane</keyword>
<comment type="similarity">
    <text evidence="2">Belongs to the OXA1/ALB3/YidC family. Type 1 subfamily.</text>
</comment>
<evidence type="ECO:0000256" key="5">
    <source>
        <dbReference type="ARBA" id="ARBA00022475"/>
    </source>
</evidence>
<dbReference type="PRINTS" id="PR00701">
    <property type="entry name" value="60KDINNERMP"/>
</dbReference>
<evidence type="ECO:0000256" key="10">
    <source>
        <dbReference type="ARBA" id="ARBA00022801"/>
    </source>
</evidence>
<evidence type="ECO:0000256" key="2">
    <source>
        <dbReference type="ARBA" id="ARBA00010527"/>
    </source>
</evidence>
<evidence type="ECO:0000256" key="11">
    <source>
        <dbReference type="ARBA" id="ARBA00022884"/>
    </source>
</evidence>
<sequence>SGNQTGPRLGFVIAKKKVRHSVTRNRIKRVAWVTDHAPAPVAPIEASANGAAPTAGAARNPAAAGDLPDAGADVAPSADTPAAAVAARAAGADVAGAVQIETDLYRLEINTKGGDISSLSLPTYPVSLKKQDEPYIMFDMRRPYYAQSGLLHDKLEGVDFAQRAPNHYAEFKSKQQQYRLEEGQTTLEVPLYWESPEGIVVEKIYRFTRGKFYIELEYRINNT</sequence>
<dbReference type="CDD" id="cd19961">
    <property type="entry name" value="EcYidC-like_peri"/>
    <property type="match status" value="1"/>
</dbReference>
<keyword evidence="7" id="KW-0819">tRNA processing</keyword>
<feature type="non-terminal residue" evidence="18">
    <location>
        <position position="1"/>
    </location>
</feature>
<evidence type="ECO:0000256" key="17">
    <source>
        <dbReference type="ARBA" id="ARBA00033342"/>
    </source>
</evidence>
<evidence type="ECO:0000256" key="9">
    <source>
        <dbReference type="ARBA" id="ARBA00022759"/>
    </source>
</evidence>
<keyword evidence="13" id="KW-1133">Transmembrane helix</keyword>
<dbReference type="InterPro" id="IPR000100">
    <property type="entry name" value="RNase_P"/>
</dbReference>
<comment type="subcellular location">
    <subcellularLocation>
        <location evidence="1">Cell membrane</location>
        <topology evidence="1">Multi-pass membrane protein</topology>
    </subcellularLocation>
</comment>
<dbReference type="InterPro" id="IPR028053">
    <property type="entry name" value="Membr_insert_YidC_N"/>
</dbReference>
<evidence type="ECO:0000256" key="6">
    <source>
        <dbReference type="ARBA" id="ARBA00022692"/>
    </source>
</evidence>
<evidence type="ECO:0000256" key="8">
    <source>
        <dbReference type="ARBA" id="ARBA00022722"/>
    </source>
</evidence>
<dbReference type="Pfam" id="PF00825">
    <property type="entry name" value="Ribonuclease_P"/>
    <property type="match status" value="1"/>
</dbReference>
<accession>A0A7R8WXG7</accession>
<evidence type="ECO:0000313" key="18">
    <source>
        <dbReference type="EMBL" id="CAD7237020.1"/>
    </source>
</evidence>
<evidence type="ECO:0000256" key="13">
    <source>
        <dbReference type="ARBA" id="ARBA00022989"/>
    </source>
</evidence>
<dbReference type="GO" id="GO:0004526">
    <property type="term" value="F:ribonuclease P activity"/>
    <property type="evidence" value="ECO:0007669"/>
    <property type="project" value="InterPro"/>
</dbReference>
<reference evidence="18" key="1">
    <citation type="submission" date="2020-11" db="EMBL/GenBank/DDBJ databases">
        <authorList>
            <person name="Tran Van P."/>
        </authorList>
    </citation>
    <scope>NUCLEOTIDE SEQUENCE</scope>
</reference>
<dbReference type="SUPFAM" id="SSF54211">
    <property type="entry name" value="Ribosomal protein S5 domain 2-like"/>
    <property type="match status" value="1"/>
</dbReference>
<dbReference type="NCBIfam" id="TIGR03593">
    <property type="entry name" value="yidC_nterm"/>
    <property type="match status" value="1"/>
</dbReference>
<dbReference type="Pfam" id="PF14849">
    <property type="entry name" value="YidC_periplas"/>
    <property type="match status" value="1"/>
</dbReference>
<feature type="non-terminal residue" evidence="18">
    <location>
        <position position="223"/>
    </location>
</feature>
<dbReference type="EMBL" id="OB684041">
    <property type="protein sequence ID" value="CAD7237020.1"/>
    <property type="molecule type" value="Genomic_DNA"/>
</dbReference>
<dbReference type="InterPro" id="IPR014721">
    <property type="entry name" value="Ribsml_uS5_D2-typ_fold_subgr"/>
</dbReference>
<keyword evidence="15" id="KW-0143">Chaperone</keyword>
<proteinExistence type="inferred from homology"/>
<evidence type="ECO:0000256" key="16">
    <source>
        <dbReference type="ARBA" id="ARBA00033245"/>
    </source>
</evidence>
<dbReference type="GO" id="GO:0005886">
    <property type="term" value="C:plasma membrane"/>
    <property type="evidence" value="ECO:0007669"/>
    <property type="project" value="UniProtKB-SubCell"/>
</dbReference>
<dbReference type="InterPro" id="IPR038221">
    <property type="entry name" value="YidC_periplasmic_sf"/>
</dbReference>
<keyword evidence="10" id="KW-0378">Hydrolase</keyword>
<dbReference type="InterPro" id="IPR001708">
    <property type="entry name" value="YidC/ALB3/OXA1/COX18"/>
</dbReference>
<keyword evidence="14" id="KW-0472">Membrane</keyword>
<dbReference type="GO" id="GO:0008033">
    <property type="term" value="P:tRNA processing"/>
    <property type="evidence" value="ECO:0007669"/>
    <property type="project" value="UniProtKB-KW"/>
</dbReference>
<keyword evidence="11" id="KW-0694">RNA-binding</keyword>
<evidence type="ECO:0000256" key="14">
    <source>
        <dbReference type="ARBA" id="ARBA00023136"/>
    </source>
</evidence>
<keyword evidence="12" id="KW-0653">Protein transport</keyword>
<evidence type="ECO:0000256" key="4">
    <source>
        <dbReference type="ARBA" id="ARBA00022448"/>
    </source>
</evidence>
<keyword evidence="9" id="KW-0255">Endonuclease</keyword>
<organism evidence="18">
    <name type="scientific">Cyprideis torosa</name>
    <dbReference type="NCBI Taxonomy" id="163714"/>
    <lineage>
        <taxon>Eukaryota</taxon>
        <taxon>Metazoa</taxon>
        <taxon>Ecdysozoa</taxon>
        <taxon>Arthropoda</taxon>
        <taxon>Crustacea</taxon>
        <taxon>Oligostraca</taxon>
        <taxon>Ostracoda</taxon>
        <taxon>Podocopa</taxon>
        <taxon>Podocopida</taxon>
        <taxon>Cytherocopina</taxon>
        <taxon>Cytheroidea</taxon>
        <taxon>Cytherideidae</taxon>
        <taxon>Cyprideis</taxon>
    </lineage>
</organism>
<name>A0A7R8WXG7_9CRUS</name>
<keyword evidence="8" id="KW-0540">Nuclease</keyword>
<keyword evidence="5" id="KW-1003">Cell membrane</keyword>
<keyword evidence="4" id="KW-0813">Transport</keyword>
<dbReference type="GO" id="GO:0015031">
    <property type="term" value="P:protein transport"/>
    <property type="evidence" value="ECO:0007669"/>
    <property type="project" value="UniProtKB-KW"/>
</dbReference>
<evidence type="ECO:0000256" key="3">
    <source>
        <dbReference type="ARBA" id="ARBA00015325"/>
    </source>
</evidence>
<evidence type="ECO:0000256" key="15">
    <source>
        <dbReference type="ARBA" id="ARBA00023186"/>
    </source>
</evidence>
<evidence type="ECO:0000256" key="7">
    <source>
        <dbReference type="ARBA" id="ARBA00022694"/>
    </source>
</evidence>
<dbReference type="Gene3D" id="2.70.98.90">
    <property type="match status" value="1"/>
</dbReference>
<dbReference type="InterPro" id="IPR020568">
    <property type="entry name" value="Ribosomal_Su5_D2-typ_SF"/>
</dbReference>